<organism evidence="2 3">
    <name type="scientific">Ornithinibacillus halophilus</name>
    <dbReference type="NCBI Taxonomy" id="930117"/>
    <lineage>
        <taxon>Bacteria</taxon>
        <taxon>Bacillati</taxon>
        <taxon>Bacillota</taxon>
        <taxon>Bacilli</taxon>
        <taxon>Bacillales</taxon>
        <taxon>Bacillaceae</taxon>
        <taxon>Ornithinibacillus</taxon>
    </lineage>
</organism>
<name>A0A1M5L2H1_9BACI</name>
<accession>A0A1M5L2H1</accession>
<evidence type="ECO:0000256" key="1">
    <source>
        <dbReference type="SAM" id="MobiDB-lite"/>
    </source>
</evidence>
<dbReference type="Proteomes" id="UP000183988">
    <property type="component" value="Unassembled WGS sequence"/>
</dbReference>
<dbReference type="AlphaFoldDB" id="A0A1M5L2H1"/>
<proteinExistence type="predicted"/>
<feature type="region of interest" description="Disordered" evidence="1">
    <location>
        <begin position="26"/>
        <end position="61"/>
    </location>
</feature>
<dbReference type="RefSeq" id="WP_072891542.1">
    <property type="nucleotide sequence ID" value="NZ_FQVW01000043.1"/>
</dbReference>
<gene>
    <name evidence="2" type="ORF">SAMN05216225_104326</name>
</gene>
<dbReference type="EMBL" id="FQVW01000043">
    <property type="protein sequence ID" value="SHG59135.1"/>
    <property type="molecule type" value="Genomic_DNA"/>
</dbReference>
<keyword evidence="3" id="KW-1185">Reference proteome</keyword>
<feature type="compositionally biased region" description="Basic and acidic residues" evidence="1">
    <location>
        <begin position="27"/>
        <end position="46"/>
    </location>
</feature>
<sequence>MKKAILVLLAVFILVGGGTYVLASSAKQEEPKIEPESGNLEEKADDLSEDEFTIPNNPDMDLDEYIEMPKPKYTNVPIDGWSYEKFNKVFREFGDMPTIDDINREIIQMTFQKMDPNEVKEKMKSFPDKFEVEENHPEMNEDNIKFMTLAVENIFDTNGFDNDEPDTNKDNEYYQTFLNEWLNGDFSNLTEVHEELMKDFVL</sequence>
<reference evidence="2 3" key="1">
    <citation type="submission" date="2016-11" db="EMBL/GenBank/DDBJ databases">
        <authorList>
            <person name="Jaros S."/>
            <person name="Januszkiewicz K."/>
            <person name="Wedrychowicz H."/>
        </authorList>
    </citation>
    <scope>NUCLEOTIDE SEQUENCE [LARGE SCALE GENOMIC DNA]</scope>
    <source>
        <strain evidence="2 3">IBRC-M 10683</strain>
    </source>
</reference>
<protein>
    <submittedName>
        <fullName evidence="2">Uncharacterized protein</fullName>
    </submittedName>
</protein>
<evidence type="ECO:0000313" key="2">
    <source>
        <dbReference type="EMBL" id="SHG59135.1"/>
    </source>
</evidence>
<evidence type="ECO:0000313" key="3">
    <source>
        <dbReference type="Proteomes" id="UP000183988"/>
    </source>
</evidence>